<keyword evidence="2" id="KW-0808">Transferase</keyword>
<keyword evidence="3 6" id="KW-0547">Nucleotide-binding</keyword>
<dbReference type="OrthoDB" id="5979581at2759"/>
<evidence type="ECO:0000256" key="3">
    <source>
        <dbReference type="ARBA" id="ARBA00022741"/>
    </source>
</evidence>
<dbReference type="HOGENOM" id="CLU_000288_81_4_1"/>
<dbReference type="RefSeq" id="XP_002850993.1">
    <property type="nucleotide sequence ID" value="XM_002850947.1"/>
</dbReference>
<keyword evidence="1" id="KW-0723">Serine/threonine-protein kinase</keyword>
<sequence length="423" mass="47919">MTAIAALPDRAPGMPVVAATPQYPKRDEDDAAEFGVFVRNEDEELDLEEVVEPWHKYDNKKTPHVYYPILLGEVINGRYLVEHKVGSGGFATVWMAHDLQDKKDVALKIMSSGEWGDIETRIQAEILQRVQDISHLVTYLATFLLPGNNCYHRVLVLPLMGPPLCQLTIRNISMATRMSAAKQLLVALGNLHKAGIIHRDLNERNCMWGMVPLHNLSRNKKYEALGRPLKRLIPFIDDLWKKGELVQPINVPENLRTDEFYLGDFGLAMKIGDPIYQHGGPPERFCSPDRLHKKGLTTACDMWSYMVLFSLLYLGSPPFPTIFRGGIIAGIVCRLGPLPEKWKGLYIYPGALDSWYDQHTTVNPERGLESVIAYHRPESDPVERKHILSIMSRVFTYCPEKRPSAADLLRDPSFKAIMDKYGS</sequence>
<keyword evidence="5 6" id="KW-0067">ATP-binding</keyword>
<evidence type="ECO:0000313" key="9">
    <source>
        <dbReference type="Proteomes" id="UP000002035"/>
    </source>
</evidence>
<dbReference type="GO" id="GO:0005524">
    <property type="term" value="F:ATP binding"/>
    <property type="evidence" value="ECO:0007669"/>
    <property type="project" value="UniProtKB-UniRule"/>
</dbReference>
<evidence type="ECO:0000256" key="2">
    <source>
        <dbReference type="ARBA" id="ARBA00022679"/>
    </source>
</evidence>
<dbReference type="GeneID" id="9228449"/>
<evidence type="ECO:0000259" key="7">
    <source>
        <dbReference type="PROSITE" id="PS50011"/>
    </source>
</evidence>
<dbReference type="PANTHER" id="PTHR24058">
    <property type="entry name" value="DUAL SPECIFICITY PROTEIN KINASE"/>
    <property type="match status" value="1"/>
</dbReference>
<dbReference type="InterPro" id="IPR050494">
    <property type="entry name" value="Ser_Thr_dual-spec_kinase"/>
</dbReference>
<dbReference type="AlphaFoldDB" id="C5FEH5"/>
<gene>
    <name evidence="8" type="ORF">MCYG_01097</name>
</gene>
<protein>
    <submittedName>
        <fullName evidence="8">Protein kinase domain-containing protein</fullName>
    </submittedName>
</protein>
<dbReference type="EMBL" id="DS995701">
    <property type="protein sequence ID" value="EEQ28209.1"/>
    <property type="molecule type" value="Genomic_DNA"/>
</dbReference>
<dbReference type="InterPro" id="IPR011009">
    <property type="entry name" value="Kinase-like_dom_sf"/>
</dbReference>
<dbReference type="InterPro" id="IPR017441">
    <property type="entry name" value="Protein_kinase_ATP_BS"/>
</dbReference>
<dbReference type="Proteomes" id="UP000002035">
    <property type="component" value="Unassembled WGS sequence"/>
</dbReference>
<evidence type="ECO:0000256" key="4">
    <source>
        <dbReference type="ARBA" id="ARBA00022777"/>
    </source>
</evidence>
<evidence type="ECO:0000313" key="8">
    <source>
        <dbReference type="EMBL" id="EEQ28209.1"/>
    </source>
</evidence>
<dbReference type="Pfam" id="PF00069">
    <property type="entry name" value="Pkinase"/>
    <property type="match status" value="2"/>
</dbReference>
<accession>C5FEH5</accession>
<keyword evidence="9" id="KW-1185">Reference proteome</keyword>
<dbReference type="STRING" id="554155.C5FEH5"/>
<reference evidence="9" key="1">
    <citation type="journal article" date="2012" name="MBio">
        <title>Comparative genome analysis of Trichophyton rubrum and related dermatophytes reveals candidate genes involved in infection.</title>
        <authorList>
            <person name="Martinez D.A."/>
            <person name="Oliver B.G."/>
            <person name="Graeser Y."/>
            <person name="Goldberg J.M."/>
            <person name="Li W."/>
            <person name="Martinez-Rossi N.M."/>
            <person name="Monod M."/>
            <person name="Shelest E."/>
            <person name="Barton R.C."/>
            <person name="Birch E."/>
            <person name="Brakhage A.A."/>
            <person name="Chen Z."/>
            <person name="Gurr S.J."/>
            <person name="Heiman D."/>
            <person name="Heitman J."/>
            <person name="Kosti I."/>
            <person name="Rossi A."/>
            <person name="Saif S."/>
            <person name="Samalova M."/>
            <person name="Saunders C.W."/>
            <person name="Shea T."/>
            <person name="Summerbell R.C."/>
            <person name="Xu J."/>
            <person name="Young S."/>
            <person name="Zeng Q."/>
            <person name="Birren B.W."/>
            <person name="Cuomo C.A."/>
            <person name="White T.C."/>
        </authorList>
    </citation>
    <scope>NUCLEOTIDE SEQUENCE [LARGE SCALE GENOMIC DNA]</scope>
    <source>
        <strain evidence="9">ATCC MYA-4605 / CBS 113480</strain>
    </source>
</reference>
<dbReference type="PANTHER" id="PTHR24058:SF28">
    <property type="entry name" value="SERINE_THREONINE-PROTEIN KINASE MINIBRAIN"/>
    <property type="match status" value="1"/>
</dbReference>
<feature type="binding site" evidence="6">
    <location>
        <position position="108"/>
    </location>
    <ligand>
        <name>ATP</name>
        <dbReference type="ChEBI" id="CHEBI:30616"/>
    </ligand>
</feature>
<dbReference type="eggNOG" id="KOG1290">
    <property type="taxonomic scope" value="Eukaryota"/>
</dbReference>
<dbReference type="SUPFAM" id="SSF56112">
    <property type="entry name" value="Protein kinase-like (PK-like)"/>
    <property type="match status" value="1"/>
</dbReference>
<dbReference type="PROSITE" id="PS50011">
    <property type="entry name" value="PROTEIN_KINASE_DOM"/>
    <property type="match status" value="1"/>
</dbReference>
<evidence type="ECO:0000256" key="5">
    <source>
        <dbReference type="ARBA" id="ARBA00022840"/>
    </source>
</evidence>
<dbReference type="Gene3D" id="3.30.200.20">
    <property type="entry name" value="Phosphorylase Kinase, domain 1"/>
    <property type="match status" value="1"/>
</dbReference>
<dbReference type="OMA" id="VFTYCPE"/>
<dbReference type="InterPro" id="IPR000719">
    <property type="entry name" value="Prot_kinase_dom"/>
</dbReference>
<organism evidence="8 9">
    <name type="scientific">Arthroderma otae (strain ATCC MYA-4605 / CBS 113480)</name>
    <name type="common">Microsporum canis</name>
    <dbReference type="NCBI Taxonomy" id="554155"/>
    <lineage>
        <taxon>Eukaryota</taxon>
        <taxon>Fungi</taxon>
        <taxon>Dikarya</taxon>
        <taxon>Ascomycota</taxon>
        <taxon>Pezizomycotina</taxon>
        <taxon>Eurotiomycetes</taxon>
        <taxon>Eurotiomycetidae</taxon>
        <taxon>Onygenales</taxon>
        <taxon>Arthrodermataceae</taxon>
        <taxon>Microsporum</taxon>
    </lineage>
</organism>
<name>C5FEH5_ARTOC</name>
<evidence type="ECO:0000256" key="6">
    <source>
        <dbReference type="PROSITE-ProRule" id="PRU10141"/>
    </source>
</evidence>
<dbReference type="GO" id="GO:0004674">
    <property type="term" value="F:protein serine/threonine kinase activity"/>
    <property type="evidence" value="ECO:0007669"/>
    <property type="project" value="UniProtKB-KW"/>
</dbReference>
<proteinExistence type="predicted"/>
<dbReference type="PROSITE" id="PS00107">
    <property type="entry name" value="PROTEIN_KINASE_ATP"/>
    <property type="match status" value="1"/>
</dbReference>
<dbReference type="VEuPathDB" id="FungiDB:MCYG_01097"/>
<keyword evidence="4 8" id="KW-0418">Kinase</keyword>
<dbReference type="Gene3D" id="1.10.510.10">
    <property type="entry name" value="Transferase(Phosphotransferase) domain 1"/>
    <property type="match status" value="1"/>
</dbReference>
<evidence type="ECO:0000256" key="1">
    <source>
        <dbReference type="ARBA" id="ARBA00022527"/>
    </source>
</evidence>
<feature type="domain" description="Protein kinase" evidence="7">
    <location>
        <begin position="79"/>
        <end position="414"/>
    </location>
</feature>